<dbReference type="EMBL" id="LR130779">
    <property type="protein sequence ID" value="VDN65431.1"/>
    <property type="molecule type" value="Genomic_DNA"/>
</dbReference>
<proteinExistence type="predicted"/>
<reference evidence="1" key="1">
    <citation type="submission" date="2018-11" db="EMBL/GenBank/DDBJ databases">
        <authorList>
            <consortium name="Genoscope - CEA"/>
            <person name="William W."/>
        </authorList>
    </citation>
    <scope>NUCLEOTIDE SEQUENCE [LARGE SCALE GENOMIC DNA]</scope>
    <source>
        <strain evidence="1">T9AD</strain>
    </source>
</reference>
<gene>
    <name evidence="1" type="ORF">POT9AD_4456</name>
</gene>
<name>A0A653BB70_ECTOL</name>
<protein>
    <submittedName>
        <fullName evidence="1">Uncharacterized protein</fullName>
    </submittedName>
</protein>
<evidence type="ECO:0000313" key="1">
    <source>
        <dbReference type="EMBL" id="VDN65431.1"/>
    </source>
</evidence>
<dbReference type="AlphaFoldDB" id="A0A653BB70"/>
<dbReference type="InterPro" id="IPR014508">
    <property type="entry name" value="UCP020555_TPR-like"/>
</dbReference>
<dbReference type="PIRSF" id="PIRSF020555">
    <property type="entry name" value="UCP020555"/>
    <property type="match status" value="1"/>
</dbReference>
<dbReference type="PROSITE" id="PS51257">
    <property type="entry name" value="PROKAR_LIPOPROTEIN"/>
    <property type="match status" value="1"/>
</dbReference>
<organism evidence="1">
    <name type="scientific">Ectopseudomonas oleovorans</name>
    <name type="common">Pseudomonas oleovorans</name>
    <dbReference type="NCBI Taxonomy" id="301"/>
    <lineage>
        <taxon>Bacteria</taxon>
        <taxon>Pseudomonadati</taxon>
        <taxon>Pseudomonadota</taxon>
        <taxon>Gammaproteobacteria</taxon>
        <taxon>Pseudomonadales</taxon>
        <taxon>Pseudomonadaceae</taxon>
        <taxon>Ectopseudomonas</taxon>
    </lineage>
</organism>
<dbReference type="Pfam" id="PF16068">
    <property type="entry name" value="DUF4810"/>
    <property type="match status" value="1"/>
</dbReference>
<sequence length="118" mass="13282">MIVSRRWTTVSAILLLGLLAGCAAGPQPLYYWDGYQQQVYQRFDGTSSTEEQIAALEASVQQARAADRALPPGFHAHLGMLYADAGKLDQVRQEFETEKALYPESATYMDFLMRKFDQ</sequence>
<accession>A0A653BB70</accession>